<protein>
    <submittedName>
        <fullName evidence="1">Uncharacterized protein</fullName>
    </submittedName>
</protein>
<evidence type="ECO:0000313" key="1">
    <source>
        <dbReference type="EMBL" id="KAJ3653693.1"/>
    </source>
</evidence>
<organism evidence="1 2">
    <name type="scientific">Zophobas morio</name>
    <dbReference type="NCBI Taxonomy" id="2755281"/>
    <lineage>
        <taxon>Eukaryota</taxon>
        <taxon>Metazoa</taxon>
        <taxon>Ecdysozoa</taxon>
        <taxon>Arthropoda</taxon>
        <taxon>Hexapoda</taxon>
        <taxon>Insecta</taxon>
        <taxon>Pterygota</taxon>
        <taxon>Neoptera</taxon>
        <taxon>Endopterygota</taxon>
        <taxon>Coleoptera</taxon>
        <taxon>Polyphaga</taxon>
        <taxon>Cucujiformia</taxon>
        <taxon>Tenebrionidae</taxon>
        <taxon>Zophobas</taxon>
    </lineage>
</organism>
<sequence>METLHRKTPHLKLGCLLWGPIRASSVSNLFGGDCEFYVGVLWLISITGEILNKGLAGGSIWLKIDRLGLCRPGITVNRQGNGNRGALFSTEMHVKSAAGICYEEN</sequence>
<gene>
    <name evidence="1" type="ORF">Zmor_012931</name>
</gene>
<comment type="caution">
    <text evidence="1">The sequence shown here is derived from an EMBL/GenBank/DDBJ whole genome shotgun (WGS) entry which is preliminary data.</text>
</comment>
<name>A0AA38MET7_9CUCU</name>
<accession>A0AA38MET7</accession>
<dbReference type="AlphaFoldDB" id="A0AA38MET7"/>
<keyword evidence="2" id="KW-1185">Reference proteome</keyword>
<proteinExistence type="predicted"/>
<dbReference type="EMBL" id="JALNTZ010000004">
    <property type="protein sequence ID" value="KAJ3653693.1"/>
    <property type="molecule type" value="Genomic_DNA"/>
</dbReference>
<dbReference type="Proteomes" id="UP001168821">
    <property type="component" value="Unassembled WGS sequence"/>
</dbReference>
<reference evidence="1" key="1">
    <citation type="journal article" date="2023" name="G3 (Bethesda)">
        <title>Whole genome assemblies of Zophobas morio and Tenebrio molitor.</title>
        <authorList>
            <person name="Kaur S."/>
            <person name="Stinson S.A."/>
            <person name="diCenzo G.C."/>
        </authorList>
    </citation>
    <scope>NUCLEOTIDE SEQUENCE</scope>
    <source>
        <strain evidence="1">QUZm001</strain>
    </source>
</reference>
<evidence type="ECO:0000313" key="2">
    <source>
        <dbReference type="Proteomes" id="UP001168821"/>
    </source>
</evidence>